<dbReference type="AlphaFoldDB" id="A0A6B8ME66"/>
<keyword evidence="2" id="KW-1185">Reference proteome</keyword>
<reference evidence="1 2" key="1">
    <citation type="submission" date="2019-09" db="EMBL/GenBank/DDBJ databases">
        <title>Isolation and complete genome sequencing of Methylocystis species.</title>
        <authorList>
            <person name="Rumah B.L."/>
            <person name="Stead C.E."/>
            <person name="Stevens B.C."/>
            <person name="Minton N.P."/>
            <person name="Grosse-Honebrink A."/>
            <person name="Zhang Y."/>
        </authorList>
    </citation>
    <scope>NUCLEOTIDE SEQUENCE [LARGE SCALE GENOMIC DNA]</scope>
    <source>
        <strain evidence="1 2">BRCS2</strain>
        <plasmid evidence="1 2">unnamed2</plasmid>
    </source>
</reference>
<geneLocation type="plasmid" evidence="1">
    <name>unnamed2</name>
</geneLocation>
<sequence length="100" mass="11625">MDWLWTWGGKCFGYRDGDDLLTHDGRHVGRFNGDKIFDPRGRYLGELMNENRLIRRKGVTSLRGYNFTPRAKRAAYAKYANYVGYAMYAGYEDFPAPESL</sequence>
<dbReference type="Proteomes" id="UP000422569">
    <property type="component" value="Plasmid unnamed2"/>
</dbReference>
<dbReference type="KEGG" id="mpar:F7D14_20810"/>
<organism evidence="1 2">
    <name type="scientific">Methylocystis parvus</name>
    <dbReference type="NCBI Taxonomy" id="134"/>
    <lineage>
        <taxon>Bacteria</taxon>
        <taxon>Pseudomonadati</taxon>
        <taxon>Pseudomonadota</taxon>
        <taxon>Alphaproteobacteria</taxon>
        <taxon>Hyphomicrobiales</taxon>
        <taxon>Methylocystaceae</taxon>
        <taxon>Methylocystis</taxon>
    </lineage>
</organism>
<keyword evidence="1" id="KW-0614">Plasmid</keyword>
<accession>A0A6B8ME66</accession>
<dbReference type="RefSeq" id="WP_081495708.1">
    <property type="nucleotide sequence ID" value="NZ_CP044333.1"/>
</dbReference>
<protein>
    <submittedName>
        <fullName evidence="1">Uncharacterized protein</fullName>
    </submittedName>
</protein>
<name>A0A6B8ME66_9HYPH</name>
<proteinExistence type="predicted"/>
<evidence type="ECO:0000313" key="2">
    <source>
        <dbReference type="Proteomes" id="UP000422569"/>
    </source>
</evidence>
<evidence type="ECO:0000313" key="1">
    <source>
        <dbReference type="EMBL" id="QGN00033.1"/>
    </source>
</evidence>
<dbReference type="GeneID" id="42570903"/>
<gene>
    <name evidence="1" type="ORF">F7D14_20810</name>
</gene>
<dbReference type="EMBL" id="CP044333">
    <property type="protein sequence ID" value="QGN00033.1"/>
    <property type="molecule type" value="Genomic_DNA"/>
</dbReference>